<dbReference type="Proteomes" id="UP000241854">
    <property type="component" value="Chromosome"/>
</dbReference>
<evidence type="ECO:0000313" key="2">
    <source>
        <dbReference type="Proteomes" id="UP000241854"/>
    </source>
</evidence>
<evidence type="ECO:0000313" key="1">
    <source>
        <dbReference type="EMBL" id="AVX44691.1"/>
    </source>
</evidence>
<organism evidence="1 2">
    <name type="scientific">Campylobacter concisus</name>
    <dbReference type="NCBI Taxonomy" id="199"/>
    <lineage>
        <taxon>Bacteria</taxon>
        <taxon>Pseudomonadati</taxon>
        <taxon>Campylobacterota</taxon>
        <taxon>Epsilonproteobacteria</taxon>
        <taxon>Campylobacterales</taxon>
        <taxon>Campylobacteraceae</taxon>
        <taxon>Campylobacter</taxon>
    </lineage>
</organism>
<dbReference type="AlphaFoldDB" id="A0A2R4P2N5"/>
<reference evidence="1 2" key="1">
    <citation type="journal article" date="2018" name="Emerg. Microbes Infect.">
        <title>Genomic analysis of oral Campylobacter concisus strains identified a potential bacterial molecular marker associated with active Crohn's disease.</title>
        <authorList>
            <person name="Liu F."/>
            <person name="Ma R."/>
            <person name="Tay C.Y.A."/>
            <person name="Octavia S."/>
            <person name="Lan R."/>
            <person name="Chung H.K.L."/>
            <person name="Riordan S.M."/>
            <person name="Grimm M.C."/>
            <person name="Leong R.W."/>
            <person name="Tanaka M.M."/>
            <person name="Connor S."/>
            <person name="Zhang L."/>
        </authorList>
    </citation>
    <scope>NUCLEOTIDE SEQUENCE [LARGE SCALE GENOMIC DNA]</scope>
    <source>
        <strain evidence="1 2">P2CDO4</strain>
    </source>
</reference>
<gene>
    <name evidence="1" type="ORF">CCS77_1630</name>
</gene>
<accession>A0A2R4P2N5</accession>
<name>A0A2R4P2N5_9BACT</name>
<sequence length="139" mass="15847">MLNFYDFRTLKRQKVLVKKIATILAVTLLALGCAKKFDAPKLADFSLKAFEVSSSKGPLMLYVQNSENEYKFSLVNALGAPEARRVLRDGTFANLGFLPPNSAYNELFIKVLEMIKDEKNEQKFMIDDQIYEVKSVDLR</sequence>
<dbReference type="EMBL" id="CP021642">
    <property type="protein sequence ID" value="AVX44691.1"/>
    <property type="molecule type" value="Genomic_DNA"/>
</dbReference>
<evidence type="ECO:0008006" key="3">
    <source>
        <dbReference type="Google" id="ProtNLM"/>
    </source>
</evidence>
<protein>
    <recommendedName>
        <fullName evidence="3">Lipoprotein</fullName>
    </recommendedName>
</protein>
<proteinExistence type="predicted"/>